<keyword evidence="1 9" id="KW-0479">Metal-binding</keyword>
<dbReference type="AlphaFoldDB" id="A0A0M4DF13"/>
<protein>
    <recommendedName>
        <fullName evidence="8">DNA-3-methyladenine glycosylase I</fullName>
        <ecNumber evidence="8">3.2.2.20</ecNumber>
    </recommendedName>
</protein>
<sequence length="198" mass="22311">MKNSSGKEIGRCPWVDLSKPDYLAYHDEEWGVPVHDDRLLFEFLTLEGAQAGLSWYTVLRKRENYHHAFAGFDPSQVARFDEREVAALLGNPGIIRNRAKIEAAIGNARSFLAIQEAFGSFDAYLWGFVDGRPIVHELQSLADYPTTSPEGDALSRDLRQRGFKFVGPTICYAHMQAVGMVNDHTLGCFRRQEILAGY</sequence>
<keyword evidence="2" id="KW-0227">DNA damage</keyword>
<dbReference type="Proteomes" id="UP000057158">
    <property type="component" value="Chromosome"/>
</dbReference>
<keyword evidence="5" id="KW-0234">DNA repair</keyword>
<dbReference type="STRING" id="1603606.DSOUD_0220"/>
<reference evidence="10 11" key="1">
    <citation type="submission" date="2015-07" db="EMBL/GenBank/DDBJ databases">
        <title>Isolation and Genomic Characterization of a Novel Halophilic Metal-Reducing Deltaproteobacterium from the Deep Subsurface.</title>
        <authorList>
            <person name="Badalamenti J.P."/>
            <person name="Summers Z.M."/>
            <person name="Gralnick J.A."/>
            <person name="Bond D.R."/>
        </authorList>
    </citation>
    <scope>NUCLEOTIDE SEQUENCE [LARGE SCALE GENOMIC DNA]</scope>
    <source>
        <strain evidence="10 11">WTL</strain>
    </source>
</reference>
<feature type="binding site" evidence="9">
    <location>
        <position position="26"/>
    </location>
    <ligand>
        <name>Zn(2+)</name>
        <dbReference type="ChEBI" id="CHEBI:29105"/>
    </ligand>
</feature>
<dbReference type="GO" id="GO:0008725">
    <property type="term" value="F:DNA-3-methyladenine glycosylase activity"/>
    <property type="evidence" value="ECO:0007669"/>
    <property type="project" value="UniProtKB-EC"/>
</dbReference>
<feature type="binding site" evidence="9">
    <location>
        <position position="184"/>
    </location>
    <ligand>
        <name>Zn(2+)</name>
        <dbReference type="ChEBI" id="CHEBI:29105"/>
    </ligand>
</feature>
<keyword evidence="3" id="KW-0378">Hydrolase</keyword>
<feature type="binding site" evidence="9">
    <location>
        <position position="188"/>
    </location>
    <ligand>
        <name>Zn(2+)</name>
        <dbReference type="ChEBI" id="CHEBI:29105"/>
    </ligand>
</feature>
<keyword evidence="4 9" id="KW-0862">Zinc</keyword>
<evidence type="ECO:0000313" key="10">
    <source>
        <dbReference type="EMBL" id="ALC15020.1"/>
    </source>
</evidence>
<evidence type="ECO:0000256" key="2">
    <source>
        <dbReference type="ARBA" id="ARBA00022763"/>
    </source>
</evidence>
<dbReference type="EMBL" id="CP010802">
    <property type="protein sequence ID" value="ALC15020.1"/>
    <property type="molecule type" value="Genomic_DNA"/>
</dbReference>
<gene>
    <name evidence="10" type="primary">tag</name>
    <name evidence="10" type="ORF">DSOUD_0220</name>
</gene>
<dbReference type="KEGG" id="des:DSOUD_0220"/>
<evidence type="ECO:0000256" key="8">
    <source>
        <dbReference type="ARBA" id="ARBA00066766"/>
    </source>
</evidence>
<dbReference type="PATRIC" id="fig|1603606.3.peg.246"/>
<dbReference type="PANTHER" id="PTHR31116">
    <property type="entry name" value="OS04G0501200 PROTEIN"/>
    <property type="match status" value="1"/>
</dbReference>
<dbReference type="RefSeq" id="WP_053549262.1">
    <property type="nucleotide sequence ID" value="NZ_CP010802.1"/>
</dbReference>
<dbReference type="PANTHER" id="PTHR31116:SF29">
    <property type="entry name" value="DNA GLYCOSYLASE SUPERFAMILY PROTEIN"/>
    <property type="match status" value="1"/>
</dbReference>
<evidence type="ECO:0000256" key="5">
    <source>
        <dbReference type="ARBA" id="ARBA00023204"/>
    </source>
</evidence>
<proteinExistence type="predicted"/>
<dbReference type="GO" id="GO:0046872">
    <property type="term" value="F:metal ion binding"/>
    <property type="evidence" value="ECO:0007669"/>
    <property type="project" value="UniProtKB-KW"/>
</dbReference>
<name>A0A0M4DF13_9BACT</name>
<accession>A0A0M4DF13</accession>
<organism evidence="10 11">
    <name type="scientific">Desulfuromonas soudanensis</name>
    <dbReference type="NCBI Taxonomy" id="1603606"/>
    <lineage>
        <taxon>Bacteria</taxon>
        <taxon>Pseudomonadati</taxon>
        <taxon>Thermodesulfobacteriota</taxon>
        <taxon>Desulfuromonadia</taxon>
        <taxon>Desulfuromonadales</taxon>
        <taxon>Desulfuromonadaceae</taxon>
        <taxon>Desulfuromonas</taxon>
    </lineage>
</organism>
<dbReference type="Pfam" id="PF03352">
    <property type="entry name" value="Adenine_glyco"/>
    <property type="match status" value="1"/>
</dbReference>
<dbReference type="GO" id="GO:0006284">
    <property type="term" value="P:base-excision repair"/>
    <property type="evidence" value="ECO:0007669"/>
    <property type="project" value="InterPro"/>
</dbReference>
<evidence type="ECO:0000256" key="6">
    <source>
        <dbReference type="ARBA" id="ARBA00052558"/>
    </source>
</evidence>
<keyword evidence="11" id="KW-1185">Reference proteome</keyword>
<feature type="binding site" evidence="9">
    <location>
        <position position="12"/>
    </location>
    <ligand>
        <name>Zn(2+)</name>
        <dbReference type="ChEBI" id="CHEBI:29105"/>
    </ligand>
</feature>
<evidence type="ECO:0000313" key="11">
    <source>
        <dbReference type="Proteomes" id="UP000057158"/>
    </source>
</evidence>
<evidence type="ECO:0000256" key="4">
    <source>
        <dbReference type="ARBA" id="ARBA00022833"/>
    </source>
</evidence>
<evidence type="ECO:0000256" key="1">
    <source>
        <dbReference type="ARBA" id="ARBA00022723"/>
    </source>
</evidence>
<dbReference type="Gene3D" id="1.10.340.30">
    <property type="entry name" value="Hypothetical protein, domain 2"/>
    <property type="match status" value="1"/>
</dbReference>
<evidence type="ECO:0000256" key="9">
    <source>
        <dbReference type="PIRSR" id="PIRSR605019-1"/>
    </source>
</evidence>
<dbReference type="InterPro" id="IPR011257">
    <property type="entry name" value="DNA_glycosylase"/>
</dbReference>
<dbReference type="FunFam" id="1.10.340.30:FF:000009">
    <property type="entry name" value="DNA-3-methyladenine glycosylase I"/>
    <property type="match status" value="1"/>
</dbReference>
<comment type="catalytic activity">
    <reaction evidence="6">
        <text>Hydrolysis of alkylated DNA, releasing 3-methyladenine.</text>
        <dbReference type="EC" id="3.2.2.20"/>
    </reaction>
</comment>
<dbReference type="InterPro" id="IPR005019">
    <property type="entry name" value="Adenine_glyco"/>
</dbReference>
<dbReference type="EC" id="3.2.2.20" evidence="8"/>
<dbReference type="SUPFAM" id="SSF48150">
    <property type="entry name" value="DNA-glycosylase"/>
    <property type="match status" value="1"/>
</dbReference>
<comment type="function">
    <text evidence="7">Hydrolysis of the deoxyribose N-glycosidic bond to excise 3-methyladenine from the damaged DNA polymer formed by alkylation lesions.</text>
</comment>
<evidence type="ECO:0000256" key="3">
    <source>
        <dbReference type="ARBA" id="ARBA00022801"/>
    </source>
</evidence>
<evidence type="ECO:0000256" key="7">
    <source>
        <dbReference type="ARBA" id="ARBA00057608"/>
    </source>
</evidence>
<dbReference type="OrthoDB" id="9807664at2"/>